<gene>
    <name evidence="1" type="ORF">R1flu_006987</name>
</gene>
<sequence length="66" mass="7739">MAKVAGRSKKCRDDDGMAYYEIVGWLRRLNFICRRHVLLFCVIGSSWGWKLELETEKVGYDGRRKA</sequence>
<evidence type="ECO:0000313" key="1">
    <source>
        <dbReference type="EMBL" id="KAL2635508.1"/>
    </source>
</evidence>
<organism evidence="1 2">
    <name type="scientific">Riccia fluitans</name>
    <dbReference type="NCBI Taxonomy" id="41844"/>
    <lineage>
        <taxon>Eukaryota</taxon>
        <taxon>Viridiplantae</taxon>
        <taxon>Streptophyta</taxon>
        <taxon>Embryophyta</taxon>
        <taxon>Marchantiophyta</taxon>
        <taxon>Marchantiopsida</taxon>
        <taxon>Marchantiidae</taxon>
        <taxon>Marchantiales</taxon>
        <taxon>Ricciaceae</taxon>
        <taxon>Riccia</taxon>
    </lineage>
</organism>
<dbReference type="EMBL" id="JBHFFA010000003">
    <property type="protein sequence ID" value="KAL2635508.1"/>
    <property type="molecule type" value="Genomic_DNA"/>
</dbReference>
<accession>A0ABD1YXJ9</accession>
<evidence type="ECO:0000313" key="2">
    <source>
        <dbReference type="Proteomes" id="UP001605036"/>
    </source>
</evidence>
<dbReference type="Proteomes" id="UP001605036">
    <property type="component" value="Unassembled WGS sequence"/>
</dbReference>
<name>A0ABD1YXJ9_9MARC</name>
<dbReference type="AlphaFoldDB" id="A0ABD1YXJ9"/>
<keyword evidence="2" id="KW-1185">Reference proteome</keyword>
<reference evidence="1 2" key="1">
    <citation type="submission" date="2024-09" db="EMBL/GenBank/DDBJ databases">
        <title>Chromosome-scale assembly of Riccia fluitans.</title>
        <authorList>
            <person name="Paukszto L."/>
            <person name="Sawicki J."/>
            <person name="Karawczyk K."/>
            <person name="Piernik-Szablinska J."/>
            <person name="Szczecinska M."/>
            <person name="Mazdziarz M."/>
        </authorList>
    </citation>
    <scope>NUCLEOTIDE SEQUENCE [LARGE SCALE GENOMIC DNA]</scope>
    <source>
        <strain evidence="1">Rf_01</strain>
        <tissue evidence="1">Aerial parts of the thallus</tissue>
    </source>
</reference>
<protein>
    <submittedName>
        <fullName evidence="1">Uncharacterized protein</fullName>
    </submittedName>
</protein>
<comment type="caution">
    <text evidence="1">The sequence shown here is derived from an EMBL/GenBank/DDBJ whole genome shotgun (WGS) entry which is preliminary data.</text>
</comment>
<proteinExistence type="predicted"/>